<organism evidence="1 2">
    <name type="scientific">Euplotes crassus</name>
    <dbReference type="NCBI Taxonomy" id="5936"/>
    <lineage>
        <taxon>Eukaryota</taxon>
        <taxon>Sar</taxon>
        <taxon>Alveolata</taxon>
        <taxon>Ciliophora</taxon>
        <taxon>Intramacronucleata</taxon>
        <taxon>Spirotrichea</taxon>
        <taxon>Hypotrichia</taxon>
        <taxon>Euplotida</taxon>
        <taxon>Euplotidae</taxon>
        <taxon>Moneuplotes</taxon>
    </lineage>
</organism>
<proteinExistence type="predicted"/>
<dbReference type="Proteomes" id="UP001295684">
    <property type="component" value="Unassembled WGS sequence"/>
</dbReference>
<reference evidence="1" key="1">
    <citation type="submission" date="2023-07" db="EMBL/GenBank/DDBJ databases">
        <authorList>
            <consortium name="AG Swart"/>
            <person name="Singh M."/>
            <person name="Singh A."/>
            <person name="Seah K."/>
            <person name="Emmerich C."/>
        </authorList>
    </citation>
    <scope>NUCLEOTIDE SEQUENCE</scope>
    <source>
        <strain evidence="1">DP1</strain>
    </source>
</reference>
<dbReference type="EMBL" id="CAMPGE010003509">
    <property type="protein sequence ID" value="CAI2362344.1"/>
    <property type="molecule type" value="Genomic_DNA"/>
</dbReference>
<accession>A0AAD1UBD7</accession>
<evidence type="ECO:0000313" key="1">
    <source>
        <dbReference type="EMBL" id="CAI2362344.1"/>
    </source>
</evidence>
<dbReference type="AlphaFoldDB" id="A0AAD1UBD7"/>
<protein>
    <submittedName>
        <fullName evidence="1">Uncharacterized protein</fullName>
    </submittedName>
</protein>
<keyword evidence="2" id="KW-1185">Reference proteome</keyword>
<sequence length="547" mass="64389">MATRTMKHKRNNTYLLDEGTSVRSKKKPFKFNIGKSHPSSLQNSLKKSLVKSYEKKPSISSKKDCIYLDNFEYNNPNDLEELCIALENESEDHYSYQFTHPIDKDFEPLKHLSPLENNRNLIQHNLFTRKLKHERFCSYKIRFSTHYSFDYTIGYLETYFEPSDSSCVMVSRLYIFKLYRSKAYVKKLVESIFKELFIRVYQASTLKVLTFDTDMYKRYLMDYGFKYSNTLPSRKGEEARHVYKIDRKDIRRDKHSDDKFVQDILKYMKKRTIQKNYVKGAAKKDILNKYNLVRNVNNTLGDAKISITSSPNPKHRKYLSSHPVSMNRVDSTSISSSQTHDSIRKTQNIEAMKVTRQESILSIMKNSAKRDTLNANLTKRHKQLTRETHFSKSSNFSGNSILSKDYNYYEAKKRMEMFKANQSNIQKHKSLERLPYKNYSDFPKEPSSFSHFRSKNLAYKLARRVSEGYNEPREVPKPTSNFPDLLSSNSYEDTSLSHQSLNGSFHERFSSTNMKKKGLRYDNSTDIGGKQGRDQKNSLLREYWNCK</sequence>
<comment type="caution">
    <text evidence="1">The sequence shown here is derived from an EMBL/GenBank/DDBJ whole genome shotgun (WGS) entry which is preliminary data.</text>
</comment>
<gene>
    <name evidence="1" type="ORF">ECRASSUSDP1_LOCUS3666</name>
</gene>
<evidence type="ECO:0000313" key="2">
    <source>
        <dbReference type="Proteomes" id="UP001295684"/>
    </source>
</evidence>
<name>A0AAD1UBD7_EUPCR</name>